<keyword evidence="2" id="KW-0378">Hydrolase</keyword>
<dbReference type="GO" id="GO:0009313">
    <property type="term" value="P:oligosaccharide catabolic process"/>
    <property type="evidence" value="ECO:0007669"/>
    <property type="project" value="TreeGrafter"/>
</dbReference>
<feature type="domain" description="Glycoside hydrolase family 38 central" evidence="1">
    <location>
        <begin position="206"/>
        <end position="274"/>
    </location>
</feature>
<dbReference type="OrthoDB" id="10261055at2759"/>
<dbReference type="GO" id="GO:0004559">
    <property type="term" value="F:alpha-mannosidase activity"/>
    <property type="evidence" value="ECO:0007669"/>
    <property type="project" value="InterPro"/>
</dbReference>
<dbReference type="Proteomes" id="UP000279259">
    <property type="component" value="Unassembled WGS sequence"/>
</dbReference>
<sequence>MSSPAERLKYDFETLHQLSEVLPAQSPLANKARMTADNIMNAFDGTLESVTTCRELAEECLGKDWEARQVKTRGAKGVDPDGGPFVVDADRPYGKVPGAPQYKWLETLYPKVFERLKQKVKKDQFEVTRGAWVECNSNMPSSKTLSRQFLLGQRYFKSRLGFYCDTLVLPDTFGYVAQLPQLVRLSGCSSFFAQKLSWNATNLFPSTTFNWVCLRGSEVLTHMATVVNYCSQCDDKYPKGTLELLWEDLCRNKFHDTLPGSSINLCVKDSDGKYREVQATGKELLDSALAALITQSTDPDLAIGEASTGVTGAIIKADHAPAVVEEPGDGFIFATQLYRFALPVDGSRASRISRSAGSSSPRGELLASIFRRTLRYRYLSARSTLPVVVI</sequence>
<dbReference type="InterPro" id="IPR028995">
    <property type="entry name" value="Glyco_hydro_57/38_cen_sf"/>
</dbReference>
<dbReference type="SUPFAM" id="SSF88688">
    <property type="entry name" value="Families 57/38 glycoside transferase middle domain"/>
    <property type="match status" value="1"/>
</dbReference>
<proteinExistence type="predicted"/>
<dbReference type="InterPro" id="IPR015341">
    <property type="entry name" value="Glyco_hydro_38_cen"/>
</dbReference>
<dbReference type="SUPFAM" id="SSF88713">
    <property type="entry name" value="Glycoside hydrolase/deacetylase"/>
    <property type="match status" value="1"/>
</dbReference>
<dbReference type="InterPro" id="IPR000602">
    <property type="entry name" value="Glyco_hydro_38_N"/>
</dbReference>
<dbReference type="Gene3D" id="3.20.110.10">
    <property type="entry name" value="Glycoside hydrolase 38, N terminal domain"/>
    <property type="match status" value="1"/>
</dbReference>
<evidence type="ECO:0000313" key="2">
    <source>
        <dbReference type="EMBL" id="RSH89905.1"/>
    </source>
</evidence>
<name>A0A427YFE6_9TREE</name>
<reference evidence="2 3" key="1">
    <citation type="submission" date="2018-11" db="EMBL/GenBank/DDBJ databases">
        <title>Genome sequence of Saitozyma podzolica DSM 27192.</title>
        <authorList>
            <person name="Aliyu H."/>
            <person name="Gorte O."/>
            <person name="Ochsenreither K."/>
        </authorList>
    </citation>
    <scope>NUCLEOTIDE SEQUENCE [LARGE SCALE GENOMIC DNA]</scope>
    <source>
        <strain evidence="2 3">DSM 27192</strain>
    </source>
</reference>
<dbReference type="InterPro" id="IPR027291">
    <property type="entry name" value="Glyco_hydro_38_N_sf"/>
</dbReference>
<dbReference type="Pfam" id="PF01074">
    <property type="entry name" value="Glyco_hydro_38N"/>
    <property type="match status" value="1"/>
</dbReference>
<protein>
    <submittedName>
        <fullName evidence="2">Glycoside hydrolase, 38 vacuolar alpha mannosidase</fullName>
    </submittedName>
</protein>
<organism evidence="2 3">
    <name type="scientific">Saitozyma podzolica</name>
    <dbReference type="NCBI Taxonomy" id="1890683"/>
    <lineage>
        <taxon>Eukaryota</taxon>
        <taxon>Fungi</taxon>
        <taxon>Dikarya</taxon>
        <taxon>Basidiomycota</taxon>
        <taxon>Agaricomycotina</taxon>
        <taxon>Tremellomycetes</taxon>
        <taxon>Tremellales</taxon>
        <taxon>Trimorphomycetaceae</taxon>
        <taxon>Saitozyma</taxon>
    </lineage>
</organism>
<dbReference type="PANTHER" id="PTHR46017">
    <property type="entry name" value="ALPHA-MANNOSIDASE 2C1"/>
    <property type="match status" value="1"/>
</dbReference>
<comment type="caution">
    <text evidence="2">The sequence shown here is derived from an EMBL/GenBank/DDBJ whole genome shotgun (WGS) entry which is preliminary data.</text>
</comment>
<dbReference type="STRING" id="1890683.A0A427YFE6"/>
<evidence type="ECO:0000313" key="3">
    <source>
        <dbReference type="Proteomes" id="UP000279259"/>
    </source>
</evidence>
<gene>
    <name evidence="2" type="primary">AMS1_2</name>
    <name evidence="2" type="ORF">EHS25_001891</name>
</gene>
<dbReference type="GO" id="GO:0000329">
    <property type="term" value="C:fungal-type vacuole membrane"/>
    <property type="evidence" value="ECO:0007669"/>
    <property type="project" value="TreeGrafter"/>
</dbReference>
<dbReference type="GO" id="GO:0006013">
    <property type="term" value="P:mannose metabolic process"/>
    <property type="evidence" value="ECO:0007669"/>
    <property type="project" value="InterPro"/>
</dbReference>
<dbReference type="EMBL" id="RSCD01000012">
    <property type="protein sequence ID" value="RSH89905.1"/>
    <property type="molecule type" value="Genomic_DNA"/>
</dbReference>
<dbReference type="SMART" id="SM00872">
    <property type="entry name" value="Alpha-mann_mid"/>
    <property type="match status" value="1"/>
</dbReference>
<accession>A0A427YFE6</accession>
<keyword evidence="3" id="KW-1185">Reference proteome</keyword>
<evidence type="ECO:0000259" key="1">
    <source>
        <dbReference type="SMART" id="SM00872"/>
    </source>
</evidence>
<dbReference type="InterPro" id="IPR011330">
    <property type="entry name" value="Glyco_hydro/deAcase_b/a-brl"/>
</dbReference>
<dbReference type="PANTHER" id="PTHR46017:SF1">
    <property type="entry name" value="ALPHA-MANNOSIDASE 2C1"/>
    <property type="match status" value="1"/>
</dbReference>
<dbReference type="AlphaFoldDB" id="A0A427YFE6"/>